<dbReference type="PANTHER" id="PTHR43300">
    <property type="entry name" value="ACETYLTRANSFERASE"/>
    <property type="match status" value="1"/>
</dbReference>
<organism evidence="2 3">
    <name type="scientific">Deinococcus malanensis</name>
    <dbReference type="NCBI Taxonomy" id="1706855"/>
    <lineage>
        <taxon>Bacteria</taxon>
        <taxon>Thermotogati</taxon>
        <taxon>Deinococcota</taxon>
        <taxon>Deinococci</taxon>
        <taxon>Deinococcales</taxon>
        <taxon>Deinococcaceae</taxon>
        <taxon>Deinococcus</taxon>
    </lineage>
</organism>
<dbReference type="InterPro" id="IPR020019">
    <property type="entry name" value="AcTrfase_PglD-like"/>
</dbReference>
<dbReference type="Gene3D" id="3.40.50.20">
    <property type="match status" value="1"/>
</dbReference>
<dbReference type="PANTHER" id="PTHR43300:SF7">
    <property type="entry name" value="UDP-N-ACETYLBACILLOSAMINE N-ACETYLTRANSFERASE"/>
    <property type="match status" value="1"/>
</dbReference>
<dbReference type="Pfam" id="PF17836">
    <property type="entry name" value="PglD_N"/>
    <property type="match status" value="1"/>
</dbReference>
<dbReference type="InterPro" id="IPR011004">
    <property type="entry name" value="Trimer_LpxA-like_sf"/>
</dbReference>
<evidence type="ECO:0000313" key="3">
    <source>
        <dbReference type="Proteomes" id="UP000647587"/>
    </source>
</evidence>
<name>A0ABQ2ETP2_9DEIO</name>
<dbReference type="Proteomes" id="UP000647587">
    <property type="component" value="Unassembled WGS sequence"/>
</dbReference>
<proteinExistence type="predicted"/>
<keyword evidence="3" id="KW-1185">Reference proteome</keyword>
<dbReference type="EMBL" id="BMPP01000006">
    <property type="protein sequence ID" value="GGK25234.1"/>
    <property type="molecule type" value="Genomic_DNA"/>
</dbReference>
<gene>
    <name evidence="2" type="ORF">GCM10008955_18630</name>
</gene>
<evidence type="ECO:0000259" key="1">
    <source>
        <dbReference type="Pfam" id="PF17836"/>
    </source>
</evidence>
<accession>A0ABQ2ETP2</accession>
<dbReference type="NCBIfam" id="TIGR03570">
    <property type="entry name" value="NeuD_NnaD"/>
    <property type="match status" value="1"/>
</dbReference>
<reference evidence="3" key="1">
    <citation type="journal article" date="2019" name="Int. J. Syst. Evol. Microbiol.">
        <title>The Global Catalogue of Microorganisms (GCM) 10K type strain sequencing project: providing services to taxonomists for standard genome sequencing and annotation.</title>
        <authorList>
            <consortium name="The Broad Institute Genomics Platform"/>
            <consortium name="The Broad Institute Genome Sequencing Center for Infectious Disease"/>
            <person name="Wu L."/>
            <person name="Ma J."/>
        </authorList>
    </citation>
    <scope>NUCLEOTIDE SEQUENCE [LARGE SCALE GENOMIC DNA]</scope>
    <source>
        <strain evidence="3">JCM 30331</strain>
    </source>
</reference>
<dbReference type="Gene3D" id="2.160.10.10">
    <property type="entry name" value="Hexapeptide repeat proteins"/>
    <property type="match status" value="1"/>
</dbReference>
<evidence type="ECO:0000313" key="2">
    <source>
        <dbReference type="EMBL" id="GGK25234.1"/>
    </source>
</evidence>
<protein>
    <submittedName>
        <fullName evidence="2">Acetyltransferase</fullName>
    </submittedName>
</protein>
<feature type="domain" description="PglD N-terminal" evidence="1">
    <location>
        <begin position="3"/>
        <end position="55"/>
    </location>
</feature>
<dbReference type="InterPro" id="IPR041561">
    <property type="entry name" value="PglD_N"/>
</dbReference>
<comment type="caution">
    <text evidence="2">The sequence shown here is derived from an EMBL/GenBank/DDBJ whole genome shotgun (WGS) entry which is preliminary data.</text>
</comment>
<dbReference type="InterPro" id="IPR050179">
    <property type="entry name" value="Trans_hexapeptide_repeat"/>
</dbReference>
<dbReference type="CDD" id="cd03360">
    <property type="entry name" value="LbH_AT_putative"/>
    <property type="match status" value="1"/>
</dbReference>
<dbReference type="SUPFAM" id="SSF51161">
    <property type="entry name" value="Trimeric LpxA-like enzymes"/>
    <property type="match status" value="1"/>
</dbReference>
<sequence>MGLKIGGVFDDSHAAPRYVLGHPVVGKIDQIHDDPHTRAIVAIGDNLVRRKIVSRFKRVSWATLVHPSAWIDSTVRLGYGTVVLAGSVIQPDVRIGCHAIVNTCASVDHDCVLSDFVHAAPGVRLAGNVRLDEGVFAGVASTFVPGVRVGKWSILGAGATIVFDLPANVTAVGIPAKVIKERKAGWYMV</sequence>